<dbReference type="OrthoDB" id="5226580at2759"/>
<dbReference type="GeneID" id="25363086"/>
<dbReference type="GO" id="GO:0000981">
    <property type="term" value="F:DNA-binding transcription factor activity, RNA polymerase II-specific"/>
    <property type="evidence" value="ECO:0007669"/>
    <property type="project" value="InterPro"/>
</dbReference>
<keyword evidence="4" id="KW-0804">Transcription</keyword>
<keyword evidence="2" id="KW-0805">Transcription regulation</keyword>
<accession>A0A074YQL0</accession>
<dbReference type="GO" id="GO:0000976">
    <property type="term" value="F:transcription cis-regulatory region binding"/>
    <property type="evidence" value="ECO:0007669"/>
    <property type="project" value="TreeGrafter"/>
</dbReference>
<dbReference type="HOGENOM" id="CLU_006524_11_0_1"/>
<dbReference type="GO" id="GO:0008270">
    <property type="term" value="F:zinc ion binding"/>
    <property type="evidence" value="ECO:0007669"/>
    <property type="project" value="InterPro"/>
</dbReference>
<evidence type="ECO:0000256" key="1">
    <source>
        <dbReference type="ARBA" id="ARBA00004123"/>
    </source>
</evidence>
<evidence type="ECO:0000256" key="4">
    <source>
        <dbReference type="ARBA" id="ARBA00023163"/>
    </source>
</evidence>
<evidence type="ECO:0000256" key="5">
    <source>
        <dbReference type="ARBA" id="ARBA00023242"/>
    </source>
</evidence>
<dbReference type="OMA" id="YQISHTA"/>
<reference evidence="7 8" key="1">
    <citation type="journal article" date="2014" name="BMC Genomics">
        <title>Genome sequencing of four Aureobasidium pullulans varieties: biotechnological potential, stress tolerance, and description of new species.</title>
        <authorList>
            <person name="Gostin Ar C."/>
            <person name="Ohm R.A."/>
            <person name="Kogej T."/>
            <person name="Sonjak S."/>
            <person name="Turk M."/>
            <person name="Zajc J."/>
            <person name="Zalar P."/>
            <person name="Grube M."/>
            <person name="Sun H."/>
            <person name="Han J."/>
            <person name="Sharma A."/>
            <person name="Chiniquy J."/>
            <person name="Ngan C.Y."/>
            <person name="Lipzen A."/>
            <person name="Barry K."/>
            <person name="Grigoriev I.V."/>
            <person name="Gunde-Cimerman N."/>
        </authorList>
    </citation>
    <scope>NUCLEOTIDE SEQUENCE [LARGE SCALE GENOMIC DNA]</scope>
    <source>
        <strain evidence="7 8">EXF-2481</strain>
    </source>
</reference>
<feature type="domain" description="Zn(2)-C6 fungal-type" evidence="6">
    <location>
        <begin position="18"/>
        <end position="50"/>
    </location>
</feature>
<gene>
    <name evidence="7" type="ORF">AUEXF2481DRAFT_25843</name>
</gene>
<dbReference type="InterPro" id="IPR036864">
    <property type="entry name" value="Zn2-C6_fun-type_DNA-bd_sf"/>
</dbReference>
<evidence type="ECO:0000256" key="2">
    <source>
        <dbReference type="ARBA" id="ARBA00023015"/>
    </source>
</evidence>
<sequence length="571" mass="63531">MPPESASQGLREHRPPRACQSCHTAKVRCRRTANDQPCVRCSLSGRPCIRIENSNKRQKRNDGRSLSEIESSLAALTEILQPRDRDTSSGQHVITPASTTEPNVARSIYELFDQETASLIFEHFTENMLQHFPFMIFGLEATAADVLKDTPILFLAIMDAASDGFCETDTSRKLRRLLVRTYSSTLLETRRHDVSLLQAYVVTVIWHRDSEPSQSGQQLNAFQLSHAAANTAMTMDLGKRLKEWSGMASIPIRLHGTQNPACDYQVGSLEVRRIWLACYYICSHTSLASRAPNILRWSRNMDESLEVLGKSLAGSPSDKVLCAYVRLQHIVEDTEAQISASVPSSTATGIAYRAAKRQLAEWASTSHVWNAMTSDLSAKQRDNVRVDTITVNPTEFQDCLSAAHTLLDTFLSVEITLIRTLPTVYFVQFTHAAIVLAKLHFAAARAFVATEAASRISALGVEDYLERVVQKFSGWGALWPLQKLSDTFKRLQQLLRQCGVSESASVAWLDVWILESTTSVPNDARAIVGEGVPEDQPEYIADEAMLSVANDDVLYLERRTAICESGRYTTG</sequence>
<proteinExistence type="predicted"/>
<dbReference type="GO" id="GO:0005634">
    <property type="term" value="C:nucleus"/>
    <property type="evidence" value="ECO:0007669"/>
    <property type="project" value="UniProtKB-SubCell"/>
</dbReference>
<evidence type="ECO:0000259" key="6">
    <source>
        <dbReference type="PROSITE" id="PS50048"/>
    </source>
</evidence>
<keyword evidence="5" id="KW-0539">Nucleus</keyword>
<dbReference type="InterPro" id="IPR051089">
    <property type="entry name" value="prtT"/>
</dbReference>
<evidence type="ECO:0000256" key="3">
    <source>
        <dbReference type="ARBA" id="ARBA00023125"/>
    </source>
</evidence>
<dbReference type="PROSITE" id="PS50048">
    <property type="entry name" value="ZN2_CY6_FUNGAL_2"/>
    <property type="match status" value="1"/>
</dbReference>
<protein>
    <recommendedName>
        <fullName evidence="6">Zn(2)-C6 fungal-type domain-containing protein</fullName>
    </recommendedName>
</protein>
<dbReference type="SMART" id="SM00066">
    <property type="entry name" value="GAL4"/>
    <property type="match status" value="1"/>
</dbReference>
<keyword evidence="3" id="KW-0238">DNA-binding</keyword>
<organism evidence="7 8">
    <name type="scientific">Aureobasidium subglaciale (strain EXF-2481)</name>
    <name type="common">Aureobasidium pullulans var. subglaciale</name>
    <dbReference type="NCBI Taxonomy" id="1043005"/>
    <lineage>
        <taxon>Eukaryota</taxon>
        <taxon>Fungi</taxon>
        <taxon>Dikarya</taxon>
        <taxon>Ascomycota</taxon>
        <taxon>Pezizomycotina</taxon>
        <taxon>Dothideomycetes</taxon>
        <taxon>Dothideomycetidae</taxon>
        <taxon>Dothideales</taxon>
        <taxon>Saccotheciaceae</taxon>
        <taxon>Aureobasidium</taxon>
    </lineage>
</organism>
<dbReference type="SUPFAM" id="SSF57701">
    <property type="entry name" value="Zn2/Cys6 DNA-binding domain"/>
    <property type="match status" value="1"/>
</dbReference>
<comment type="subcellular location">
    <subcellularLocation>
        <location evidence="1">Nucleus</location>
    </subcellularLocation>
</comment>
<dbReference type="Proteomes" id="UP000030641">
    <property type="component" value="Unassembled WGS sequence"/>
</dbReference>
<name>A0A074YQL0_AURSE</name>
<dbReference type="InParanoid" id="A0A074YQL0"/>
<dbReference type="CDD" id="cd00067">
    <property type="entry name" value="GAL4"/>
    <property type="match status" value="1"/>
</dbReference>
<dbReference type="Pfam" id="PF00172">
    <property type="entry name" value="Zn_clus"/>
    <property type="match status" value="1"/>
</dbReference>
<dbReference type="PROSITE" id="PS00463">
    <property type="entry name" value="ZN2_CY6_FUNGAL_1"/>
    <property type="match status" value="1"/>
</dbReference>
<dbReference type="RefSeq" id="XP_013348077.1">
    <property type="nucleotide sequence ID" value="XM_013492623.1"/>
</dbReference>
<dbReference type="EMBL" id="KL584750">
    <property type="protein sequence ID" value="KEQ99970.1"/>
    <property type="molecule type" value="Genomic_DNA"/>
</dbReference>
<keyword evidence="8" id="KW-1185">Reference proteome</keyword>
<evidence type="ECO:0000313" key="8">
    <source>
        <dbReference type="Proteomes" id="UP000030641"/>
    </source>
</evidence>
<evidence type="ECO:0000313" key="7">
    <source>
        <dbReference type="EMBL" id="KEQ99970.1"/>
    </source>
</evidence>
<dbReference type="CDD" id="cd12148">
    <property type="entry name" value="fungal_TF_MHR"/>
    <property type="match status" value="1"/>
</dbReference>
<dbReference type="InterPro" id="IPR001138">
    <property type="entry name" value="Zn2Cys6_DnaBD"/>
</dbReference>
<dbReference type="AlphaFoldDB" id="A0A074YQL0"/>
<dbReference type="Gene3D" id="4.10.240.10">
    <property type="entry name" value="Zn(2)-C6 fungal-type DNA-binding domain"/>
    <property type="match status" value="1"/>
</dbReference>
<dbReference type="PANTHER" id="PTHR31845:SF39">
    <property type="entry name" value="TRANSCRIPTION FACTOR PBCR-RELATED"/>
    <property type="match status" value="1"/>
</dbReference>
<dbReference type="STRING" id="1043005.A0A074YQL0"/>
<dbReference type="PANTHER" id="PTHR31845">
    <property type="entry name" value="FINGER DOMAIN PROTEIN, PUTATIVE-RELATED"/>
    <property type="match status" value="1"/>
</dbReference>